<organism evidence="1 2">
    <name type="scientific">Thermonema lapsum</name>
    <dbReference type="NCBI Taxonomy" id="28195"/>
    <lineage>
        <taxon>Bacteria</taxon>
        <taxon>Pseudomonadati</taxon>
        <taxon>Bacteroidota</taxon>
        <taxon>Cytophagia</taxon>
        <taxon>Cytophagales</taxon>
        <taxon>Thermonemataceae</taxon>
        <taxon>Thermonema</taxon>
    </lineage>
</organism>
<dbReference type="AlphaFoldDB" id="A0A846MQY9"/>
<sequence>METIYESKYQRILYNPQLNIFEEIWLPESEFMNDDIYKQEFRDILKAAQPYRGKTDKIFIDAVNAMYVVSPELQEWHNQNVFAKLIEMGITRFAVLLSKDLFTQVSYEQTFEEAEDAGFLIEYFDDREKARNWLLDK</sequence>
<keyword evidence="2" id="KW-1185">Reference proteome</keyword>
<proteinExistence type="predicted"/>
<gene>
    <name evidence="1" type="ORF">FHS56_001388</name>
</gene>
<dbReference type="EMBL" id="JAASRN010000002">
    <property type="protein sequence ID" value="NIK73875.1"/>
    <property type="molecule type" value="Genomic_DNA"/>
</dbReference>
<accession>A0A846MQY9</accession>
<evidence type="ECO:0000313" key="1">
    <source>
        <dbReference type="EMBL" id="NIK73875.1"/>
    </source>
</evidence>
<reference evidence="1 2" key="1">
    <citation type="submission" date="2020-03" db="EMBL/GenBank/DDBJ databases">
        <title>Genomic Encyclopedia of Type Strains, Phase IV (KMG-IV): sequencing the most valuable type-strain genomes for metagenomic binning, comparative biology and taxonomic classification.</title>
        <authorList>
            <person name="Goeker M."/>
        </authorList>
    </citation>
    <scope>NUCLEOTIDE SEQUENCE [LARGE SCALE GENOMIC DNA]</scope>
    <source>
        <strain evidence="1 2">DSM 5718</strain>
    </source>
</reference>
<dbReference type="Proteomes" id="UP000537126">
    <property type="component" value="Unassembled WGS sequence"/>
</dbReference>
<name>A0A846MQY9_9BACT</name>
<evidence type="ECO:0008006" key="3">
    <source>
        <dbReference type="Google" id="ProtNLM"/>
    </source>
</evidence>
<protein>
    <recommendedName>
        <fullName evidence="3">STAS/SEC14 domain-containing protein</fullName>
    </recommendedName>
</protein>
<dbReference type="RefSeq" id="WP_166919136.1">
    <property type="nucleotide sequence ID" value="NZ_JAASRN010000002.1"/>
</dbReference>
<comment type="caution">
    <text evidence="1">The sequence shown here is derived from an EMBL/GenBank/DDBJ whole genome shotgun (WGS) entry which is preliminary data.</text>
</comment>
<evidence type="ECO:0000313" key="2">
    <source>
        <dbReference type="Proteomes" id="UP000537126"/>
    </source>
</evidence>